<evidence type="ECO:0000313" key="2">
    <source>
        <dbReference type="Proteomes" id="UP000195221"/>
    </source>
</evidence>
<reference evidence="1 2" key="1">
    <citation type="submission" date="2017-03" db="EMBL/GenBank/DDBJ databases">
        <title>Genome analysis of strain PAMC 26577.</title>
        <authorList>
            <person name="Oh H.-M."/>
            <person name="Yang J.-A."/>
        </authorList>
    </citation>
    <scope>NUCLEOTIDE SEQUENCE [LARGE SCALE GENOMIC DNA]</scope>
    <source>
        <strain evidence="1 2">PAMC 26577</strain>
    </source>
</reference>
<protein>
    <submittedName>
        <fullName evidence="1">Putative glutamate dehydrogenase</fullName>
    </submittedName>
</protein>
<evidence type="ECO:0000313" key="1">
    <source>
        <dbReference type="EMBL" id="OTP72544.1"/>
    </source>
</evidence>
<dbReference type="AlphaFoldDB" id="A0A242MP50"/>
<dbReference type="Proteomes" id="UP000195221">
    <property type="component" value="Unassembled WGS sequence"/>
</dbReference>
<comment type="caution">
    <text evidence="1">The sequence shown here is derived from an EMBL/GenBank/DDBJ whole genome shotgun (WGS) entry which is preliminary data.</text>
</comment>
<proteinExistence type="predicted"/>
<sequence>MLRRDGRVLVDHLRHHAAKGFNTQRQRRHVQQQHVLAIARQNLALDRGANSHGFVRVHVTTRFLAEEFLDLVLHLRHTRHTADQDDVVDIADLHACVLDSDTARFHGALDQFLDQRLQLRTRNFQVQVLRTRRVSRDVRQVDFSLSRRRQLDLRFFRRFLQALQREHVLRQIDALFLLELANDVFDDALVEIFTTQERVTVRGQHFELLFTVDICDFDDRHVERAAAQVIDGNLAVALFVLVQAERERGCSRFVDDALHVQTSNTACVFRSLTLAVVEVRRNRDHGFRHFFAEIVFSGLLHLAQHFSRDLRRCQLLIAGFDPGVAVIGAHDLVGHQRDVLLHFLFVEPTADQSLDCVQRVFRICHRLTLCRRTNEDFVVVDISNDRRRGTRTFRVFDHFDGVAFHDRHARVRRAQIDTNDSAHFYHSPDFDRSASGFAFSTCLSFKNASRCPKFNPVRQIRAFASFSRPKTDATSFFLS</sequence>
<gene>
    <name evidence="1" type="ORF">PAMC26577_21030</name>
</gene>
<name>A0A242MP50_CABSO</name>
<organism evidence="1 2">
    <name type="scientific">Caballeronia sordidicola</name>
    <name type="common">Burkholderia sordidicola</name>
    <dbReference type="NCBI Taxonomy" id="196367"/>
    <lineage>
        <taxon>Bacteria</taxon>
        <taxon>Pseudomonadati</taxon>
        <taxon>Pseudomonadota</taxon>
        <taxon>Betaproteobacteria</taxon>
        <taxon>Burkholderiales</taxon>
        <taxon>Burkholderiaceae</taxon>
        <taxon>Caballeronia</taxon>
    </lineage>
</organism>
<accession>A0A242MP50</accession>
<dbReference type="InterPro" id="IPR019651">
    <property type="entry name" value="Glutamate_DH_NAD-spec"/>
</dbReference>
<dbReference type="Pfam" id="PF10712">
    <property type="entry name" value="NAD-GH"/>
    <property type="match status" value="1"/>
</dbReference>
<dbReference type="EMBL" id="NBTZ01000089">
    <property type="protein sequence ID" value="OTP72544.1"/>
    <property type="molecule type" value="Genomic_DNA"/>
</dbReference>